<dbReference type="Pfam" id="PF07983">
    <property type="entry name" value="X8"/>
    <property type="match status" value="2"/>
</dbReference>
<keyword evidence="3" id="KW-1003">Cell membrane</keyword>
<protein>
    <recommendedName>
        <fullName evidence="14">X8 domain-containing protein</fullName>
    </recommendedName>
</protein>
<dbReference type="Gene3D" id="3.20.20.80">
    <property type="entry name" value="Glycosidases"/>
    <property type="match status" value="1"/>
</dbReference>
<evidence type="ECO:0000256" key="5">
    <source>
        <dbReference type="ARBA" id="ARBA00022729"/>
    </source>
</evidence>
<dbReference type="Proteomes" id="UP000324705">
    <property type="component" value="Chromosome 1A"/>
</dbReference>
<dbReference type="Gramene" id="TRITD1Av1G222930.2">
    <property type="protein sequence ID" value="TRITD1Av1G222930.2"/>
    <property type="gene ID" value="TRITD1Av1G222930"/>
</dbReference>
<dbReference type="SUPFAM" id="SSF51445">
    <property type="entry name" value="(Trans)glycosidases"/>
    <property type="match status" value="1"/>
</dbReference>
<dbReference type="GO" id="GO:0005886">
    <property type="term" value="C:plasma membrane"/>
    <property type="evidence" value="ECO:0007669"/>
    <property type="project" value="UniProtKB-SubCell"/>
</dbReference>
<keyword evidence="16" id="KW-1185">Reference proteome</keyword>
<dbReference type="GO" id="GO:0004553">
    <property type="term" value="F:hydrolase activity, hydrolyzing O-glycosyl compounds"/>
    <property type="evidence" value="ECO:0007669"/>
    <property type="project" value="InterPro"/>
</dbReference>
<evidence type="ECO:0000256" key="11">
    <source>
        <dbReference type="RuleBase" id="RU004335"/>
    </source>
</evidence>
<comment type="subcellular location">
    <subcellularLocation>
        <location evidence="1">Cell membrane</location>
        <topology evidence="1">Lipid-anchor</topology>
        <topology evidence="1">GPI-anchor</topology>
    </subcellularLocation>
</comment>
<reference evidence="15 16" key="1">
    <citation type="submission" date="2017-09" db="EMBL/GenBank/DDBJ databases">
        <authorList>
            <consortium name="International Durum Wheat Genome Sequencing Consortium (IDWGSC)"/>
            <person name="Milanesi L."/>
        </authorList>
    </citation>
    <scope>NUCLEOTIDE SEQUENCE [LARGE SCALE GENOMIC DNA]</scope>
    <source>
        <strain evidence="16">cv. Svevo</strain>
    </source>
</reference>
<evidence type="ECO:0000256" key="10">
    <source>
        <dbReference type="ARBA" id="ARBA00023295"/>
    </source>
</evidence>
<dbReference type="EMBL" id="LT934111">
    <property type="protein sequence ID" value="VAH11321.1"/>
    <property type="molecule type" value="Genomic_DNA"/>
</dbReference>
<dbReference type="GO" id="GO:0098552">
    <property type="term" value="C:side of membrane"/>
    <property type="evidence" value="ECO:0007669"/>
    <property type="project" value="UniProtKB-KW"/>
</dbReference>
<feature type="compositionally biased region" description="Basic and acidic residues" evidence="12">
    <location>
        <begin position="278"/>
        <end position="287"/>
    </location>
</feature>
<gene>
    <name evidence="15" type="ORF">TRITD_1Av1G222930</name>
</gene>
<dbReference type="OMA" id="CDAKSSW"/>
<dbReference type="GO" id="GO:0005975">
    <property type="term" value="P:carbohydrate metabolic process"/>
    <property type="evidence" value="ECO:0007669"/>
    <property type="project" value="InterPro"/>
</dbReference>
<evidence type="ECO:0000256" key="7">
    <source>
        <dbReference type="ARBA" id="ARBA00023136"/>
    </source>
</evidence>
<evidence type="ECO:0000256" key="3">
    <source>
        <dbReference type="ARBA" id="ARBA00022475"/>
    </source>
</evidence>
<evidence type="ECO:0000256" key="9">
    <source>
        <dbReference type="ARBA" id="ARBA00023180"/>
    </source>
</evidence>
<keyword evidence="5 13" id="KW-0732">Signal</keyword>
<dbReference type="AlphaFoldDB" id="A0A9R0V3R8"/>
<evidence type="ECO:0000313" key="16">
    <source>
        <dbReference type="Proteomes" id="UP000324705"/>
    </source>
</evidence>
<keyword evidence="7" id="KW-0472">Membrane</keyword>
<dbReference type="InterPro" id="IPR000490">
    <property type="entry name" value="Glyco_hydro_17"/>
</dbReference>
<proteinExistence type="inferred from homology"/>
<evidence type="ECO:0000256" key="2">
    <source>
        <dbReference type="ARBA" id="ARBA00008773"/>
    </source>
</evidence>
<keyword evidence="4" id="KW-0449">Lipoprotein</keyword>
<feature type="domain" description="X8" evidence="14">
    <location>
        <begin position="483"/>
        <end position="568"/>
    </location>
</feature>
<evidence type="ECO:0000256" key="1">
    <source>
        <dbReference type="ARBA" id="ARBA00004609"/>
    </source>
</evidence>
<keyword evidence="9" id="KW-0325">Glycoprotein</keyword>
<dbReference type="InterPro" id="IPR012946">
    <property type="entry name" value="X8"/>
</dbReference>
<evidence type="ECO:0000256" key="13">
    <source>
        <dbReference type="SAM" id="SignalP"/>
    </source>
</evidence>
<dbReference type="GO" id="GO:0009506">
    <property type="term" value="C:plasmodesma"/>
    <property type="evidence" value="ECO:0007669"/>
    <property type="project" value="UniProtKB-ARBA"/>
</dbReference>
<dbReference type="Pfam" id="PF00332">
    <property type="entry name" value="Glyco_hydro_17"/>
    <property type="match status" value="1"/>
</dbReference>
<comment type="similarity">
    <text evidence="2 11">Belongs to the glycosyl hydrolase 17 family.</text>
</comment>
<dbReference type="InterPro" id="IPR044965">
    <property type="entry name" value="Glyco_hydro_17_plant"/>
</dbReference>
<evidence type="ECO:0000256" key="12">
    <source>
        <dbReference type="SAM" id="MobiDB-lite"/>
    </source>
</evidence>
<sequence>MALMSRLLLLLLLGAALPILFFTPAEGGEVGVCYGNVATDLPDPASVVQLLKKNGITMVRIYDTDPTVLRSLANTGIKVTVELTNEELPLAAADQNNFALQWVQSNVKAYYPATLINGVTVGNEVFKEASQLNSQLVPAMKNVQAALAKLGMADAVKVTTPIAFDALNPSFPPSAGTFRDDIALSVMSPMVDFLQQTGSYLMVNFYPYLAYLATPGMSIDYLLFRPNNGVLDTGSGQTYFSLFDAQLDAVYYAMEKLPSSSMHVGGMRKLTAGGGTPEVHHGEEGHPNKGHGGVGTPQNAQDFMAGLTHQVLQGNSGTAAANGHRPLTASAVRGTPHRPNADLNVYIFALFNENNKPEDDQDFGLFYPNQQPVYPNPIDFVHGGTSGGPLQPSYCVANAAVGDAALQAALDFACDNRDGNRADCSAIQPGQPCFEPDTKLAHASYAFNDYYQKNGRVKSACDFSGAGTIVNQAPSGACDPSPSWCVANAAVGDTRLQAALDYACGPGAANCTDIQPGARCFDPDTKVAHASFAFNSYYQLRGRATGTCDFAGAGIIVQQAPSKLASEFVILVSRKGNERFGLLMVICSTLYRDRQLRAAVNGLR</sequence>
<name>A0A9R0V3R8_TRITD</name>
<evidence type="ECO:0000313" key="15">
    <source>
        <dbReference type="EMBL" id="VAH11321.1"/>
    </source>
</evidence>
<feature type="region of interest" description="Disordered" evidence="12">
    <location>
        <begin position="272"/>
        <end position="298"/>
    </location>
</feature>
<dbReference type="FunFam" id="1.20.58.1040:FF:000001">
    <property type="entry name" value="Glucan endo-1,3-beta-glucosidase 4"/>
    <property type="match status" value="1"/>
</dbReference>
<keyword evidence="8" id="KW-1015">Disulfide bond</keyword>
<dbReference type="PANTHER" id="PTHR32227">
    <property type="entry name" value="GLUCAN ENDO-1,3-BETA-GLUCOSIDASE BG1-RELATED-RELATED"/>
    <property type="match status" value="1"/>
</dbReference>
<dbReference type="SMART" id="SM00768">
    <property type="entry name" value="X8"/>
    <property type="match status" value="2"/>
</dbReference>
<dbReference type="InterPro" id="IPR017853">
    <property type="entry name" value="GH"/>
</dbReference>
<feature type="signal peptide" evidence="13">
    <location>
        <begin position="1"/>
        <end position="27"/>
    </location>
</feature>
<evidence type="ECO:0000256" key="6">
    <source>
        <dbReference type="ARBA" id="ARBA00022801"/>
    </source>
</evidence>
<accession>A0A9R0V3R8</accession>
<keyword evidence="4" id="KW-0336">GPI-anchor</keyword>
<feature type="chain" id="PRO_5040231429" description="X8 domain-containing protein" evidence="13">
    <location>
        <begin position="28"/>
        <end position="604"/>
    </location>
</feature>
<dbReference type="Gene3D" id="1.20.58.1040">
    <property type="match status" value="2"/>
</dbReference>
<evidence type="ECO:0000256" key="8">
    <source>
        <dbReference type="ARBA" id="ARBA00023157"/>
    </source>
</evidence>
<keyword evidence="10" id="KW-0326">Glycosidase</keyword>
<keyword evidence="6" id="KW-0378">Hydrolase</keyword>
<evidence type="ECO:0000259" key="14">
    <source>
        <dbReference type="SMART" id="SM00768"/>
    </source>
</evidence>
<organism evidence="15 16">
    <name type="scientific">Triticum turgidum subsp. durum</name>
    <name type="common">Durum wheat</name>
    <name type="synonym">Triticum durum</name>
    <dbReference type="NCBI Taxonomy" id="4567"/>
    <lineage>
        <taxon>Eukaryota</taxon>
        <taxon>Viridiplantae</taxon>
        <taxon>Streptophyta</taxon>
        <taxon>Embryophyta</taxon>
        <taxon>Tracheophyta</taxon>
        <taxon>Spermatophyta</taxon>
        <taxon>Magnoliopsida</taxon>
        <taxon>Liliopsida</taxon>
        <taxon>Poales</taxon>
        <taxon>Poaceae</taxon>
        <taxon>BOP clade</taxon>
        <taxon>Pooideae</taxon>
        <taxon>Triticodae</taxon>
        <taxon>Triticeae</taxon>
        <taxon>Triticinae</taxon>
        <taxon>Triticum</taxon>
    </lineage>
</organism>
<evidence type="ECO:0000256" key="4">
    <source>
        <dbReference type="ARBA" id="ARBA00022622"/>
    </source>
</evidence>
<feature type="domain" description="X8" evidence="14">
    <location>
        <begin position="393"/>
        <end position="480"/>
    </location>
</feature>